<dbReference type="EMBL" id="JAXQNO010000010">
    <property type="protein sequence ID" value="KAK4789873.1"/>
    <property type="molecule type" value="Genomic_DNA"/>
</dbReference>
<keyword evidence="1" id="KW-0472">Membrane</keyword>
<keyword evidence="3" id="KW-1185">Reference proteome</keyword>
<evidence type="ECO:0000256" key="1">
    <source>
        <dbReference type="SAM" id="Phobius"/>
    </source>
</evidence>
<keyword evidence="1" id="KW-0812">Transmembrane</keyword>
<evidence type="ECO:0000313" key="2">
    <source>
        <dbReference type="EMBL" id="KAK4789873.1"/>
    </source>
</evidence>
<sequence length="110" mass="12324">MQVLFVQCTLATIKKDHVFMLASVKPPLYDVLCSGCYVMFLQKESERGQVIALQRLISSFLLVTLYLGLSMHGIDKRSRTLMCETHLVGRSLILIANNGNTTRVFLGSVM</sequence>
<gene>
    <name evidence="2" type="ORF">SAY86_017177</name>
</gene>
<name>A0AAN7R8K1_TRANT</name>
<evidence type="ECO:0000313" key="3">
    <source>
        <dbReference type="Proteomes" id="UP001346149"/>
    </source>
</evidence>
<reference evidence="2 3" key="1">
    <citation type="journal article" date="2023" name="Hortic Res">
        <title>Pangenome of water caltrop reveals structural variations and asymmetric subgenome divergence after allopolyploidization.</title>
        <authorList>
            <person name="Zhang X."/>
            <person name="Chen Y."/>
            <person name="Wang L."/>
            <person name="Yuan Y."/>
            <person name="Fang M."/>
            <person name="Shi L."/>
            <person name="Lu R."/>
            <person name="Comes H.P."/>
            <person name="Ma Y."/>
            <person name="Chen Y."/>
            <person name="Huang G."/>
            <person name="Zhou Y."/>
            <person name="Zheng Z."/>
            <person name="Qiu Y."/>
        </authorList>
    </citation>
    <scope>NUCLEOTIDE SEQUENCE [LARGE SCALE GENOMIC DNA]</scope>
    <source>
        <strain evidence="2">F231</strain>
    </source>
</reference>
<dbReference type="AlphaFoldDB" id="A0AAN7R8K1"/>
<feature type="transmembrane region" description="Helical" evidence="1">
    <location>
        <begin position="50"/>
        <end position="69"/>
    </location>
</feature>
<organism evidence="2 3">
    <name type="scientific">Trapa natans</name>
    <name type="common">Water chestnut</name>
    <dbReference type="NCBI Taxonomy" id="22666"/>
    <lineage>
        <taxon>Eukaryota</taxon>
        <taxon>Viridiplantae</taxon>
        <taxon>Streptophyta</taxon>
        <taxon>Embryophyta</taxon>
        <taxon>Tracheophyta</taxon>
        <taxon>Spermatophyta</taxon>
        <taxon>Magnoliopsida</taxon>
        <taxon>eudicotyledons</taxon>
        <taxon>Gunneridae</taxon>
        <taxon>Pentapetalae</taxon>
        <taxon>rosids</taxon>
        <taxon>malvids</taxon>
        <taxon>Myrtales</taxon>
        <taxon>Lythraceae</taxon>
        <taxon>Trapa</taxon>
    </lineage>
</organism>
<dbReference type="Proteomes" id="UP001346149">
    <property type="component" value="Unassembled WGS sequence"/>
</dbReference>
<keyword evidence="1" id="KW-1133">Transmembrane helix</keyword>
<proteinExistence type="predicted"/>
<accession>A0AAN7R8K1</accession>
<comment type="caution">
    <text evidence="2">The sequence shown here is derived from an EMBL/GenBank/DDBJ whole genome shotgun (WGS) entry which is preliminary data.</text>
</comment>
<protein>
    <submittedName>
        <fullName evidence="2">Uncharacterized protein</fullName>
    </submittedName>
</protein>